<dbReference type="InterPro" id="IPR011990">
    <property type="entry name" value="TPR-like_helical_dom_sf"/>
</dbReference>
<proteinExistence type="predicted"/>
<dbReference type="EMBL" id="CVQH01020240">
    <property type="protein sequence ID" value="CRK26630.1"/>
    <property type="molecule type" value="Genomic_DNA"/>
</dbReference>
<dbReference type="Gene3D" id="3.40.50.300">
    <property type="entry name" value="P-loop containing nucleotide triphosphate hydrolases"/>
    <property type="match status" value="2"/>
</dbReference>
<evidence type="ECO:0000313" key="7">
    <source>
        <dbReference type="Proteomes" id="UP000044602"/>
    </source>
</evidence>
<evidence type="ECO:0000313" key="8">
    <source>
        <dbReference type="Proteomes" id="UP000045706"/>
    </source>
</evidence>
<dbReference type="PROSITE" id="PS51698">
    <property type="entry name" value="U_BOX"/>
    <property type="match status" value="1"/>
</dbReference>
<dbReference type="InterPro" id="IPR027417">
    <property type="entry name" value="P-loop_NTPase"/>
</dbReference>
<dbReference type="CDD" id="cd18808">
    <property type="entry name" value="SF1_C_Upf1"/>
    <property type="match status" value="1"/>
</dbReference>
<dbReference type="Pfam" id="PF13087">
    <property type="entry name" value="AAA_12"/>
    <property type="match status" value="1"/>
</dbReference>
<dbReference type="EMBL" id="CVQI01030557">
    <property type="protein sequence ID" value="CRK37724.1"/>
    <property type="molecule type" value="Genomic_DNA"/>
</dbReference>
<dbReference type="Gene3D" id="3.30.40.10">
    <property type="entry name" value="Zinc/RING finger domain, C3HC4 (zinc finger)"/>
    <property type="match status" value="1"/>
</dbReference>
<evidence type="ECO:0000313" key="6">
    <source>
        <dbReference type="EMBL" id="CRK37724.1"/>
    </source>
</evidence>
<organism evidence="6 8">
    <name type="scientific">Verticillium longisporum</name>
    <name type="common">Verticillium dahliae var. longisporum</name>
    <dbReference type="NCBI Taxonomy" id="100787"/>
    <lineage>
        <taxon>Eukaryota</taxon>
        <taxon>Fungi</taxon>
        <taxon>Dikarya</taxon>
        <taxon>Ascomycota</taxon>
        <taxon>Pezizomycotina</taxon>
        <taxon>Sordariomycetes</taxon>
        <taxon>Hypocreomycetidae</taxon>
        <taxon>Glomerellales</taxon>
        <taxon>Plectosphaerellaceae</taxon>
        <taxon>Verticillium</taxon>
    </lineage>
</organism>
<dbReference type="InterPro" id="IPR003613">
    <property type="entry name" value="Ubox_domain"/>
</dbReference>
<dbReference type="InterPro" id="IPR047187">
    <property type="entry name" value="SF1_C_Upf1"/>
</dbReference>
<dbReference type="InterPro" id="IPR041679">
    <property type="entry name" value="DNA2/NAM7-like_C"/>
</dbReference>
<feature type="domain" description="U-box" evidence="4">
    <location>
        <begin position="196"/>
        <end position="269"/>
    </location>
</feature>
<keyword evidence="2" id="KW-0413">Isomerase</keyword>
<dbReference type="PANTHER" id="PTHR10622:SF10">
    <property type="entry name" value="HET DOMAIN-CONTAINING PROTEIN"/>
    <property type="match status" value="1"/>
</dbReference>
<dbReference type="InterPro" id="IPR013083">
    <property type="entry name" value="Znf_RING/FYVE/PHD"/>
</dbReference>
<gene>
    <name evidence="5" type="ORF">BN1708_014603</name>
    <name evidence="6" type="ORF">BN1723_015235</name>
</gene>
<dbReference type="EC" id="5.2.1.8" evidence="1"/>
<dbReference type="SMART" id="SM00504">
    <property type="entry name" value="Ubox"/>
    <property type="match status" value="1"/>
</dbReference>
<feature type="compositionally biased region" description="Low complexity" evidence="3">
    <location>
        <begin position="826"/>
        <end position="841"/>
    </location>
</feature>
<dbReference type="Pfam" id="PF06985">
    <property type="entry name" value="HET"/>
    <property type="match status" value="1"/>
</dbReference>
<dbReference type="PANTHER" id="PTHR10622">
    <property type="entry name" value="HET DOMAIN-CONTAINING PROTEIN"/>
    <property type="match status" value="1"/>
</dbReference>
<name>A0A0G4MU30_VERLO</name>
<dbReference type="GO" id="GO:0016567">
    <property type="term" value="P:protein ubiquitination"/>
    <property type="evidence" value="ECO:0007669"/>
    <property type="project" value="InterPro"/>
</dbReference>
<dbReference type="Proteomes" id="UP000044602">
    <property type="component" value="Unassembled WGS sequence"/>
</dbReference>
<reference evidence="7 8" key="1">
    <citation type="submission" date="2015-05" db="EMBL/GenBank/DDBJ databases">
        <authorList>
            <person name="Fogelqvist Johan"/>
        </authorList>
    </citation>
    <scope>NUCLEOTIDE SEQUENCE [LARGE SCALE GENOMIC DNA]</scope>
    <source>
        <strain evidence="5">VL1</strain>
        <strain evidence="6">VL2</strain>
    </source>
</reference>
<dbReference type="Pfam" id="PF04564">
    <property type="entry name" value="U-box"/>
    <property type="match status" value="1"/>
</dbReference>
<dbReference type="GO" id="GO:0004842">
    <property type="term" value="F:ubiquitin-protein transferase activity"/>
    <property type="evidence" value="ECO:0007669"/>
    <property type="project" value="InterPro"/>
</dbReference>
<dbReference type="InterPro" id="IPR019734">
    <property type="entry name" value="TPR_rpt"/>
</dbReference>
<dbReference type="Proteomes" id="UP000045706">
    <property type="component" value="Unassembled WGS sequence"/>
</dbReference>
<dbReference type="GO" id="GO:0003755">
    <property type="term" value="F:peptidyl-prolyl cis-trans isomerase activity"/>
    <property type="evidence" value="ECO:0007669"/>
    <property type="project" value="UniProtKB-KW"/>
</dbReference>
<keyword evidence="2" id="KW-0697">Rotamase</keyword>
<dbReference type="SUPFAM" id="SSF57850">
    <property type="entry name" value="RING/U-box"/>
    <property type="match status" value="1"/>
</dbReference>
<protein>
    <recommendedName>
        <fullName evidence="1">peptidylprolyl isomerase</fullName>
        <ecNumber evidence="1">5.2.1.8</ecNumber>
    </recommendedName>
</protein>
<sequence>MSETRAAQLKEEGNRHFQKGDYINAEGCYSKGIIADPKNQNLYTNRAMARLKLNYWDAVVADCREALALNAANMKASYYLAQALVSLQDFDGATTAALRAHALCIETGDRSLAAVTALVLRCKKERWEHKEKRRKREDQYLEVDVVETMEREKERALAATESEGERGDVAAEWDAKITDIRRVFETARAKGEQKREVPDWLIDDITFNVFVDPWVTKTGKSYERASIMEHLRRHPSDPLTREPLQPTELRPNLALRQAAEEFLNENGWAADWTKEITLFYGDDTPPYAILSHTWAGDNEVSYQEWTAPLRPTFKPGYRKIMAACLQAEQDGLDYLWVDTNCIDKTSSAELSEAINSMFAWYEASAVCYAYLVPSAGPTLELRASRWFTRGWTLQELLAPPKLTFFNRHWKDIGTRQELRFPISTITGIDVTYLGQSQKIFSASVAARLSWAAKRETTRVEDMAYCLLGIFDIHLPLIYGEGSKAFLRLQEEIIKNSDDQTIFCWTWEADMVPHGWLSLLAPSPAVFDSGKFVPAPGNHSSAPYQITNVGLRIRLPVVVAVHTVCAVLDVVSTDDTDPDKRRRMCLPLLVENNVYRRVALPGRAFPIHSAMISEVRNLYILCKTPRDTSGISILPYRPRFEYGFHITVRVSGFEGNDPPLSVDCLVPQYPQSPFSHISTPVYSVVGFRGPLKSDINVLILRIRYKDQKIPILLSVGMRGGRPTWHCEILPYSFLAYSTERWLVEIDKMRQQSQGHSLWYHKVRNVGVALDRENLDASDGIEYVIFATIIIITMSGNAPLTNWSDEAEDDIQTRPRVKLPPSNPTPPATSSSLASPPTTTTPAPVTPGPSAMPAPKASAKPKKASSKFEACAVFAQNSEGPVIACDPSMSGMCKVSATFVVCRNRDCVPWVGIRLQFPLGPGQLDNENDGFGVRHVPVADRQNFDKPVVVSDQHTIDIRMQRGQYTWSIDSAPPAIVARFSRLSPTVIEKGVTILTLRLKDDMSSDVVGFGMPYANVCDPELESWVNHDHPIVGGISLLDLVQARKFTLLVDKTPVHVTECVKENNLPPPFALPYGEDHSYNPDRSHDTDNDHLAIVTQSEVQDVFWVEQDAVALRKDKTPVYFVPRDLDTAVEDVRRFFAIMPRDKAFWARYKEAWARLWKDLNIQLFLYYNKAEELTSGIWDAKLILHPKSREELATLHPTTDDDLVFEVWRPRDDNKACGPDYRNCASISFGSQMVDCERKVNAVNFFCLKATPTNAESLMLPKEVQFEEVPPVVLDRMELHRAVLRGKGFFEWMVKPAPVEDNTGLAGNLAAMGLENAPRPEVTKRRQLPIVNFLNIPDGRYVDALLEEALPQDRSRYRRYLSECQLGIGVMTAGPGFGKTTGASIVALAMQSSLGKILVSAPSNIAVGNFAERIDRITVSVAARYNKEKPADNLTRARHRLVVRGFRFRTELAAFKYLLKNPSGGEVAAAGNSKWRLHLSFAYWTFSLLSNGSYIAGTREMHPDEHESLEQIRQRYRQNSEYDNLRALLDGTITYQQYESGDMLKDAKIENLAVMTKDSADADGNLFNRLALDGGISALGFIQASGVPVFRLKCQLRMGKGLFDIIANEIYPDVPFTYGASCDISLPGFSSGRLLEKYIHERFPKVSAPVEGTFSPIFINCPGSRVFTDPRSGSRKCPDQIKVALDFAVDLIKTNHGKAEDIVVLSPYAANVEAIGHMRKKRPEYTAALINMPESSTIDGYQGRENDIVIVVMGTSKSTGPLFTSNENRLNVMFTRQRCGLVVVGELDAVGVLKKGAKDAVVKTHDAEGNLVVTRAAALRCVYRALKDRGRVADVKIERKK</sequence>
<dbReference type="SUPFAM" id="SSF48452">
    <property type="entry name" value="TPR-like"/>
    <property type="match status" value="1"/>
</dbReference>
<evidence type="ECO:0000256" key="1">
    <source>
        <dbReference type="ARBA" id="ARBA00013194"/>
    </source>
</evidence>
<evidence type="ECO:0000256" key="3">
    <source>
        <dbReference type="SAM" id="MobiDB-lite"/>
    </source>
</evidence>
<evidence type="ECO:0000256" key="2">
    <source>
        <dbReference type="ARBA" id="ARBA00023110"/>
    </source>
</evidence>
<dbReference type="Gene3D" id="1.25.40.10">
    <property type="entry name" value="Tetratricopeptide repeat domain"/>
    <property type="match status" value="1"/>
</dbReference>
<evidence type="ECO:0000313" key="5">
    <source>
        <dbReference type="EMBL" id="CRK26630.1"/>
    </source>
</evidence>
<dbReference type="SUPFAM" id="SSF52540">
    <property type="entry name" value="P-loop containing nucleoside triphosphate hydrolases"/>
    <property type="match status" value="1"/>
</dbReference>
<keyword evidence="7" id="KW-1185">Reference proteome</keyword>
<dbReference type="STRING" id="100787.A0A0G4MU30"/>
<accession>A0A0G4MU30</accession>
<dbReference type="SMART" id="SM00028">
    <property type="entry name" value="TPR"/>
    <property type="match status" value="3"/>
</dbReference>
<dbReference type="InterPro" id="IPR010730">
    <property type="entry name" value="HET"/>
</dbReference>
<feature type="region of interest" description="Disordered" evidence="3">
    <location>
        <begin position="805"/>
        <end position="859"/>
    </location>
</feature>
<evidence type="ECO:0000259" key="4">
    <source>
        <dbReference type="PROSITE" id="PS51698"/>
    </source>
</evidence>